<evidence type="ECO:0000313" key="4">
    <source>
        <dbReference type="EMBL" id="EEF60300.1"/>
    </source>
</evidence>
<protein>
    <submittedName>
        <fullName evidence="4">Immunoglobulin I-set domain protein</fullName>
    </submittedName>
</protein>
<dbReference type="Pfam" id="PF17963">
    <property type="entry name" value="Big_9"/>
    <property type="match status" value="2"/>
</dbReference>
<dbReference type="Gene3D" id="2.60.40.2810">
    <property type="match status" value="1"/>
</dbReference>
<dbReference type="InterPro" id="IPR013783">
    <property type="entry name" value="Ig-like_fold"/>
</dbReference>
<organism evidence="4 5">
    <name type="scientific">Pedosphaera parvula (strain Ellin514)</name>
    <dbReference type="NCBI Taxonomy" id="320771"/>
    <lineage>
        <taxon>Bacteria</taxon>
        <taxon>Pseudomonadati</taxon>
        <taxon>Verrucomicrobiota</taxon>
        <taxon>Pedosphaerae</taxon>
        <taxon>Pedosphaerales</taxon>
        <taxon>Pedosphaeraceae</taxon>
        <taxon>Pedosphaera</taxon>
    </lineage>
</organism>
<feature type="domain" description="Ig-like" evidence="3">
    <location>
        <begin position="400"/>
        <end position="480"/>
    </location>
</feature>
<dbReference type="RefSeq" id="WP_007415680.1">
    <property type="nucleotide sequence ID" value="NZ_ABOX02000018.1"/>
</dbReference>
<dbReference type="PANTHER" id="PTHR10075">
    <property type="entry name" value="BASIGIN RELATED"/>
    <property type="match status" value="1"/>
</dbReference>
<dbReference type="InterPro" id="IPR036179">
    <property type="entry name" value="Ig-like_dom_sf"/>
</dbReference>
<accession>B9XIN7</accession>
<comment type="caution">
    <text evidence="4">The sequence shown here is derived from an EMBL/GenBank/DDBJ whole genome shotgun (WGS) entry which is preliminary data.</text>
</comment>
<dbReference type="PANTHER" id="PTHR10075:SF14">
    <property type="entry name" value="CELL ADHESION MOLECULE DSCAM2-RELATED"/>
    <property type="match status" value="1"/>
</dbReference>
<feature type="domain" description="Ig-like" evidence="3">
    <location>
        <begin position="575"/>
        <end position="655"/>
    </location>
</feature>
<dbReference type="PROSITE" id="PS50835">
    <property type="entry name" value="IG_LIKE"/>
    <property type="match status" value="7"/>
</dbReference>
<feature type="domain" description="Ig-like" evidence="3">
    <location>
        <begin position="489"/>
        <end position="569"/>
    </location>
</feature>
<feature type="signal peptide" evidence="2">
    <location>
        <begin position="1"/>
        <end position="32"/>
    </location>
</feature>
<dbReference type="EMBL" id="ABOX02000018">
    <property type="protein sequence ID" value="EEF60300.1"/>
    <property type="molecule type" value="Genomic_DNA"/>
</dbReference>
<feature type="domain" description="Ig-like" evidence="3">
    <location>
        <begin position="862"/>
        <end position="942"/>
    </location>
</feature>
<dbReference type="SUPFAM" id="SSF48726">
    <property type="entry name" value="Immunoglobulin"/>
    <property type="match status" value="7"/>
</dbReference>
<evidence type="ECO:0000259" key="3">
    <source>
        <dbReference type="PROSITE" id="PS50835"/>
    </source>
</evidence>
<dbReference type="InterPro" id="IPR003599">
    <property type="entry name" value="Ig_sub"/>
</dbReference>
<sequence length="1992" mass="203532" precursor="true">MFKKGYQKIKPKVFFLSAWLVCAIGLQFSVHGQSNAPTTLINIDFNSGTSSAEVGFAATGQTSGDFWNLISPTPNGAAANLLYADKSVSGAGISVTNAPGAYGNGVVADLMYQGYVYPYDGGSIGIGVTNLAVGNYDIYVYGHGPANEGNSTYTLGADNASQGSLTTAGPGWNSAVWQEGVQYVVFRGVQITNSAQNISLVVSPAASTYAVISGIQIASSTPVGPTAPVIASQPVSQTVFAGANVTFGVIATGTSPFGYQWSFNGTNLSSATNSTLTLLNVQATDAGNYAVSVSNSVGSLVSSNAVLTINQPVAPTITTQPHSLTVPVGASATFTVAATGTAPLTYQWRLNGSNLFGATRTSISMGAQATNAGNYSVMVANSVGSVLSTNALLTVTGAAPSITAQPQNRSVGVGAAVSFAVSATGSPTLFYQWKFNGGNLAGATRSILTLSNVQTTNAGTYAVVVTNAFGLATSTNALLTVTSAPPVAPTIVSQPQSLIVTAGQTANFGVSVSGTAPISYQWNFNGSNIVGATRISLSLSNAQPVNAGIYAVIVSNTAGSVTSSNAALTVTIDPPVIVSQPVSQTVMEGANVAFSVTATGNQPLTYQWNFNGTEIAGATGSTLALNNVQPANAGNYYVTLSNPAGVTNSVTALLTVNVPQPPTPGLNLIDVDFNAGTASAEVGFAAIGQTTNDYWNLYSRDDGHGGYLAFGGVGNLKFADGSLSGAGLTVANAPGAWGNGASDAMYQGYLYPFDGGNIVVNVTNLDAGNYEIYLYGHGAADNQNSTYSLSVGGASYGSQTTAQSGWNSAAWQEGVQYVVFHNVAVTNAGAAVQVIVSPEASSYAVIAGMQIALTTAPTPAAPVIVGQPQSKVVPAGGSVAFNVLASGSSPVSYQWAFNGNNIIGATDVILNLSNVQAGDAGNYSVTVSNALGSAISSNASLTVTAPVAVSQLIDVDFDAGTASAKTGFAATGLSAGDFWNLYSRDDGHGGYKSFGGLGNLRFADGSISQAGLTIANAPGAWGNGVADGMYQGYLYPFDGGNIVLNVTNLDAGTYDIYVYGHAPGNDGNSTYTLSLDGTSFGSQTTALSGWNSTTWQEGAQYVVFRGVTIANNGSVVKVVVSPQASSYAVIAGMQIAQVSAPTPSAPNIVTQPTSQAVMTGADVVFSVGVKGTSPLSFQWHYNGSNIVGATSASLALNHVQLSSAGNYSVTVANALGSVDSSNAVLTVTPFNHAPVANSQTFVLNENASTAINLTATDADGDPLAYTLVSTTAHGTLSGTIPNFTYLPGSNYAGADSLSFKVNDGQVDSAIATVSIIVRQDGSKPLINVDFDAGTASAKVGVAATGQSANDFWNLYSRDDGHGGYLALGGLKNLKLADGSISVAGLTIANAPGAWGNGSSDPMYQGYLYPFNGGNITVTLTNLDLGIYDIYLYGHGPANDGNSTYQLNVAGTSYGSLTTAQAGWNSVNWQEGVQYVVFRGVTIANGGQAATITVLPGASGYAILAGMQIASSTAATNPPVNHTPVANDQTVTLAANGSASITVTGSDVDGDELTYSLVSLPSHGTLTGITPHLTYQPTAGYSGSDSFTFKVNDGHTNSAAGTVSLNVLEMSAGGLIDVDFGAGTSTGESGFAAIGQTTNDFWNFYSRDDGQGGWLTFGTLGSLKFVDGTLSGAGMTVVNAPGYWANGSSDSMYNGYIYPLDGGSASVIITNLATGQYDFYVYGLDTSYQLNVDANNYGSKSTANAAIVNPVNWQEGVQYVVFKDVAITNAAQGVTLTIRAGVNGYALLSGLQIVQTSTNSVQVPPTTTDTNAPTARIAASPVIPSIRSTNQFVISANGSNATVILDGSLSSDPTNALLTYTWSESTNAPFATGALITNSFDLGVQVITLTVNNGTSTGKISIAVEVLDKYEGLFELELEVLDSGLTLNEKRPLFETLSQVYPPPTPGQSTGYDVNQLVLFQDKVRSSVAPINPALADHFITFAQRLIDAANAS</sequence>
<dbReference type="Pfam" id="PF07679">
    <property type="entry name" value="I-set"/>
    <property type="match status" value="2"/>
</dbReference>
<dbReference type="Pfam" id="PF13927">
    <property type="entry name" value="Ig_3"/>
    <property type="match status" value="5"/>
</dbReference>
<dbReference type="SMART" id="SM00710">
    <property type="entry name" value="PbH1"/>
    <property type="match status" value="7"/>
</dbReference>
<dbReference type="SMART" id="SM00408">
    <property type="entry name" value="IGc2"/>
    <property type="match status" value="5"/>
</dbReference>
<keyword evidence="5" id="KW-1185">Reference proteome</keyword>
<feature type="domain" description="Ig-like" evidence="3">
    <location>
        <begin position="315"/>
        <end position="394"/>
    </location>
</feature>
<feature type="domain" description="Ig-like" evidence="3">
    <location>
        <begin position="1146"/>
        <end position="1226"/>
    </location>
</feature>
<keyword evidence="1" id="KW-0393">Immunoglobulin domain</keyword>
<feature type="chain" id="PRO_5002893232" evidence="2">
    <location>
        <begin position="33"/>
        <end position="1992"/>
    </location>
</feature>
<name>B9XIN7_PEDPL</name>
<dbReference type="InterPro" id="IPR003598">
    <property type="entry name" value="Ig_sub2"/>
</dbReference>
<dbReference type="InterPro" id="IPR006626">
    <property type="entry name" value="PbH1"/>
</dbReference>
<dbReference type="InterPro" id="IPR007110">
    <property type="entry name" value="Ig-like_dom"/>
</dbReference>
<dbReference type="Gene3D" id="2.60.40.3440">
    <property type="match status" value="1"/>
</dbReference>
<keyword evidence="2" id="KW-0732">Signal</keyword>
<evidence type="ECO:0000313" key="5">
    <source>
        <dbReference type="Proteomes" id="UP000003688"/>
    </source>
</evidence>
<evidence type="ECO:0000256" key="1">
    <source>
        <dbReference type="ARBA" id="ARBA00023319"/>
    </source>
</evidence>
<reference evidence="4 5" key="1">
    <citation type="journal article" date="2011" name="J. Bacteriol.">
        <title>Genome sequence of 'Pedosphaera parvula' Ellin514, an aerobic Verrucomicrobial isolate from pasture soil.</title>
        <authorList>
            <person name="Kant R."/>
            <person name="van Passel M.W."/>
            <person name="Sangwan P."/>
            <person name="Palva A."/>
            <person name="Lucas S."/>
            <person name="Copeland A."/>
            <person name="Lapidus A."/>
            <person name="Glavina Del Rio T."/>
            <person name="Dalin E."/>
            <person name="Tice H."/>
            <person name="Bruce D."/>
            <person name="Goodwin L."/>
            <person name="Pitluck S."/>
            <person name="Chertkov O."/>
            <person name="Larimer F.W."/>
            <person name="Land M.L."/>
            <person name="Hauser L."/>
            <person name="Brettin T.S."/>
            <person name="Detter J.C."/>
            <person name="Han S."/>
            <person name="de Vos W.M."/>
            <person name="Janssen P.H."/>
            <person name="Smidt H."/>
        </authorList>
    </citation>
    <scope>NUCLEOTIDE SEQUENCE [LARGE SCALE GENOMIC DNA]</scope>
    <source>
        <strain evidence="4 5">Ellin514</strain>
    </source>
</reference>
<gene>
    <name evidence="4" type="ORF">Cflav_PD2996</name>
</gene>
<dbReference type="SMART" id="SM00089">
    <property type="entry name" value="PKD"/>
    <property type="match status" value="4"/>
</dbReference>
<dbReference type="Gene3D" id="2.60.40.10">
    <property type="entry name" value="Immunoglobulins"/>
    <property type="match status" value="8"/>
</dbReference>
<dbReference type="InterPro" id="IPR022409">
    <property type="entry name" value="PKD/Chitinase_dom"/>
</dbReference>
<dbReference type="SMART" id="SM00409">
    <property type="entry name" value="IG"/>
    <property type="match status" value="7"/>
</dbReference>
<dbReference type="Proteomes" id="UP000003688">
    <property type="component" value="Unassembled WGS sequence"/>
</dbReference>
<dbReference type="OrthoDB" id="194339at2"/>
<feature type="domain" description="Ig-like" evidence="3">
    <location>
        <begin position="228"/>
        <end position="308"/>
    </location>
</feature>
<dbReference type="STRING" id="320771.Cflav_PD2996"/>
<dbReference type="InterPro" id="IPR013098">
    <property type="entry name" value="Ig_I-set"/>
</dbReference>
<proteinExistence type="predicted"/>
<evidence type="ECO:0000256" key="2">
    <source>
        <dbReference type="SAM" id="SignalP"/>
    </source>
</evidence>